<organism evidence="2 3">
    <name type="scientific">Cirrhinus mrigala</name>
    <name type="common">Mrigala</name>
    <dbReference type="NCBI Taxonomy" id="683832"/>
    <lineage>
        <taxon>Eukaryota</taxon>
        <taxon>Metazoa</taxon>
        <taxon>Chordata</taxon>
        <taxon>Craniata</taxon>
        <taxon>Vertebrata</taxon>
        <taxon>Euteleostomi</taxon>
        <taxon>Actinopterygii</taxon>
        <taxon>Neopterygii</taxon>
        <taxon>Teleostei</taxon>
        <taxon>Ostariophysi</taxon>
        <taxon>Cypriniformes</taxon>
        <taxon>Cyprinidae</taxon>
        <taxon>Labeoninae</taxon>
        <taxon>Labeonini</taxon>
        <taxon>Cirrhinus</taxon>
    </lineage>
</organism>
<feature type="compositionally biased region" description="Basic residues" evidence="1">
    <location>
        <begin position="50"/>
        <end position="62"/>
    </location>
</feature>
<feature type="compositionally biased region" description="Low complexity" evidence="1">
    <location>
        <begin position="123"/>
        <end position="132"/>
    </location>
</feature>
<dbReference type="EMBL" id="JAMKFB020000017">
    <property type="protein sequence ID" value="KAL0170515.1"/>
    <property type="molecule type" value="Genomic_DNA"/>
</dbReference>
<name>A0ABD0PA08_CIRMR</name>
<comment type="caution">
    <text evidence="2">The sequence shown here is derived from an EMBL/GenBank/DDBJ whole genome shotgun (WGS) entry which is preliminary data.</text>
</comment>
<dbReference type="InterPro" id="IPR042622">
    <property type="entry name" value="Znf106"/>
</dbReference>
<proteinExistence type="predicted"/>
<evidence type="ECO:0000313" key="3">
    <source>
        <dbReference type="Proteomes" id="UP001529510"/>
    </source>
</evidence>
<dbReference type="PANTHER" id="PTHR14435:SF2">
    <property type="entry name" value="ZINC FINGER PROTEIN 106"/>
    <property type="match status" value="1"/>
</dbReference>
<reference evidence="2 3" key="1">
    <citation type="submission" date="2024-05" db="EMBL/GenBank/DDBJ databases">
        <title>Genome sequencing and assembly of Indian major carp, Cirrhinus mrigala (Hamilton, 1822).</title>
        <authorList>
            <person name="Mohindra V."/>
            <person name="Chowdhury L.M."/>
            <person name="Lal K."/>
            <person name="Jena J.K."/>
        </authorList>
    </citation>
    <scope>NUCLEOTIDE SEQUENCE [LARGE SCALE GENOMIC DNA]</scope>
    <source>
        <strain evidence="2">CM1030</strain>
        <tissue evidence="2">Blood</tissue>
    </source>
</reference>
<dbReference type="AlphaFoldDB" id="A0ABD0PA08"/>
<feature type="non-terminal residue" evidence="2">
    <location>
        <position position="196"/>
    </location>
</feature>
<feature type="compositionally biased region" description="Basic residues" evidence="1">
    <location>
        <begin position="85"/>
        <end position="95"/>
    </location>
</feature>
<feature type="region of interest" description="Disordered" evidence="1">
    <location>
        <begin position="1"/>
        <end position="196"/>
    </location>
</feature>
<feature type="compositionally biased region" description="Polar residues" evidence="1">
    <location>
        <begin position="13"/>
        <end position="46"/>
    </location>
</feature>
<dbReference type="PANTHER" id="PTHR14435">
    <property type="entry name" value="ZINC FINGER PROTEIN 106"/>
    <property type="match status" value="1"/>
</dbReference>
<dbReference type="Proteomes" id="UP001529510">
    <property type="component" value="Unassembled WGS sequence"/>
</dbReference>
<feature type="compositionally biased region" description="Polar residues" evidence="1">
    <location>
        <begin position="178"/>
        <end position="196"/>
    </location>
</feature>
<feature type="non-terminal residue" evidence="2">
    <location>
        <position position="1"/>
    </location>
</feature>
<evidence type="ECO:0000313" key="2">
    <source>
        <dbReference type="EMBL" id="KAL0170515.1"/>
    </source>
</evidence>
<feature type="compositionally biased region" description="Basic and acidic residues" evidence="1">
    <location>
        <begin position="167"/>
        <end position="177"/>
    </location>
</feature>
<sequence>PRLQPSPVKEIQRNSSSQEGLANPSSSLMSATLSPKPLSPSNQLETNPVKRVRKLKKRKCLNKAKLNEQPEISESELDAEPIPRPTRKCRPHRRSSSTYVSPTAPEEKEENEEMMLTEASKAQPQETKLTTPPEKEEHSESSELEMVELPPPDIDIVNLDSSDADEMPEKKAKESATTDHGVTDPQNLACNEVTST</sequence>
<accession>A0ABD0PA08</accession>
<gene>
    <name evidence="2" type="ORF">M9458_035111</name>
</gene>
<protein>
    <submittedName>
        <fullName evidence="2">Uncharacterized protein</fullName>
    </submittedName>
</protein>
<evidence type="ECO:0000256" key="1">
    <source>
        <dbReference type="SAM" id="MobiDB-lite"/>
    </source>
</evidence>
<keyword evidence="3" id="KW-1185">Reference proteome</keyword>